<keyword evidence="3" id="KW-1133">Transmembrane helix</keyword>
<name>A0A5C7A7M8_9GAMM</name>
<organism evidence="6 7">
    <name type="scientific">Psychrobacter frigidicola</name>
    <dbReference type="NCBI Taxonomy" id="45611"/>
    <lineage>
        <taxon>Bacteria</taxon>
        <taxon>Pseudomonadati</taxon>
        <taxon>Pseudomonadota</taxon>
        <taxon>Gammaproteobacteria</taxon>
        <taxon>Moraxellales</taxon>
        <taxon>Moraxellaceae</taxon>
        <taxon>Psychrobacter</taxon>
    </lineage>
</organism>
<keyword evidence="7" id="KW-1185">Reference proteome</keyword>
<comment type="subcellular location">
    <subcellularLocation>
        <location evidence="1">Endomembrane system</location>
        <topology evidence="1">Multi-pass membrane protein</topology>
    </subcellularLocation>
</comment>
<comment type="caution">
    <text evidence="6">The sequence shown here is derived from an EMBL/GenBank/DDBJ whole genome shotgun (WGS) entry which is preliminary data.</text>
</comment>
<protein>
    <submittedName>
        <fullName evidence="6">DUF1232 domain-containing protein</fullName>
    </submittedName>
</protein>
<evidence type="ECO:0000256" key="2">
    <source>
        <dbReference type="ARBA" id="ARBA00022692"/>
    </source>
</evidence>
<dbReference type="GO" id="GO:0012505">
    <property type="term" value="C:endomembrane system"/>
    <property type="evidence" value="ECO:0007669"/>
    <property type="project" value="UniProtKB-SubCell"/>
</dbReference>
<dbReference type="AlphaFoldDB" id="A0A5C7A7M8"/>
<accession>A0A5C7A7M8</accession>
<dbReference type="EMBL" id="VORZ01000001">
    <property type="protein sequence ID" value="TXD98574.1"/>
    <property type="molecule type" value="Genomic_DNA"/>
</dbReference>
<evidence type="ECO:0000313" key="6">
    <source>
        <dbReference type="EMBL" id="TXD98574.1"/>
    </source>
</evidence>
<proteinExistence type="predicted"/>
<reference evidence="6 7" key="1">
    <citation type="submission" date="2019-08" db="EMBL/GenBank/DDBJ databases">
        <title>Genome sequence of Psychrobacter frigidicola ACAM304 (type strain).</title>
        <authorList>
            <person name="Bowman J.P."/>
        </authorList>
    </citation>
    <scope>NUCLEOTIDE SEQUENCE [LARGE SCALE GENOMIC DNA]</scope>
    <source>
        <strain evidence="6 7">ACAM 304</strain>
    </source>
</reference>
<dbReference type="Pfam" id="PF06803">
    <property type="entry name" value="DUF1232"/>
    <property type="match status" value="1"/>
</dbReference>
<evidence type="ECO:0000313" key="7">
    <source>
        <dbReference type="Proteomes" id="UP000321903"/>
    </source>
</evidence>
<feature type="domain" description="DUF1232" evidence="5">
    <location>
        <begin position="66"/>
        <end position="100"/>
    </location>
</feature>
<dbReference type="OrthoDB" id="9804184at2"/>
<dbReference type="Proteomes" id="UP000321903">
    <property type="component" value="Unassembled WGS sequence"/>
</dbReference>
<keyword evidence="2" id="KW-0812">Transmembrane</keyword>
<evidence type="ECO:0000256" key="1">
    <source>
        <dbReference type="ARBA" id="ARBA00004127"/>
    </source>
</evidence>
<keyword evidence="4" id="KW-0472">Membrane</keyword>
<evidence type="ECO:0000256" key="4">
    <source>
        <dbReference type="ARBA" id="ARBA00023136"/>
    </source>
</evidence>
<evidence type="ECO:0000259" key="5">
    <source>
        <dbReference type="Pfam" id="PF06803"/>
    </source>
</evidence>
<gene>
    <name evidence="6" type="ORF">ES754_01275</name>
</gene>
<dbReference type="InterPro" id="IPR010652">
    <property type="entry name" value="DUF1232"/>
</dbReference>
<sequence>MQNNVREKKLLEADFAHILEEEERLREKLKESTHLERFTTDVTLFISLVKDYSQGNYRDIPYKTISAVVLGLLYILNPIDIIPDFIPVIGYIDDAIVIGFCLKMVEKDLLKYQAWKNVQSSTESSTIDKEA</sequence>
<evidence type="ECO:0000256" key="3">
    <source>
        <dbReference type="ARBA" id="ARBA00022989"/>
    </source>
</evidence>